<dbReference type="AlphaFoldDB" id="A0A9D1FVG4"/>
<dbReference type="Proteomes" id="UP000824139">
    <property type="component" value="Unassembled WGS sequence"/>
</dbReference>
<proteinExistence type="predicted"/>
<organism evidence="2 3">
    <name type="scientific">Candidatus Scatenecus faecavium</name>
    <dbReference type="NCBI Taxonomy" id="2840915"/>
    <lineage>
        <taxon>Bacteria</taxon>
        <taxon>Candidatus Scatenecus</taxon>
    </lineage>
</organism>
<evidence type="ECO:0000256" key="1">
    <source>
        <dbReference type="SAM" id="MobiDB-lite"/>
    </source>
</evidence>
<accession>A0A9D1FVG4</accession>
<evidence type="ECO:0000313" key="3">
    <source>
        <dbReference type="Proteomes" id="UP000824139"/>
    </source>
</evidence>
<gene>
    <name evidence="2" type="ORF">IAD41_04240</name>
</gene>
<protein>
    <submittedName>
        <fullName evidence="2">Uncharacterized protein</fullName>
    </submittedName>
</protein>
<name>A0A9D1FVG4_9BACT</name>
<evidence type="ECO:0000313" key="2">
    <source>
        <dbReference type="EMBL" id="HIS82797.1"/>
    </source>
</evidence>
<reference evidence="2" key="1">
    <citation type="submission" date="2020-10" db="EMBL/GenBank/DDBJ databases">
        <authorList>
            <person name="Gilroy R."/>
        </authorList>
    </citation>
    <scope>NUCLEOTIDE SEQUENCE</scope>
    <source>
        <strain evidence="2">CHK152-2994</strain>
    </source>
</reference>
<feature type="region of interest" description="Disordered" evidence="1">
    <location>
        <begin position="159"/>
        <end position="182"/>
    </location>
</feature>
<sequence length="182" mass="21103">MGFLTGAYLKMQTARMRLQLQHELTSIMSQMNRVTKQVGQMERMMSSQQRQMNMAMQNQYRFGMMDLANRQGFNFLNGASVWDAAGLSDAQKAERLQYMQAYQNTQQQMQMQFAQAQSIWADQFEMMREAQLQPLKDLEESLAVRKANIESRIKLIEGQEQAAQQMEKSSQKDFVPDYTGQG</sequence>
<reference evidence="2" key="2">
    <citation type="journal article" date="2021" name="PeerJ">
        <title>Extensive microbial diversity within the chicken gut microbiome revealed by metagenomics and culture.</title>
        <authorList>
            <person name="Gilroy R."/>
            <person name="Ravi A."/>
            <person name="Getino M."/>
            <person name="Pursley I."/>
            <person name="Horton D.L."/>
            <person name="Alikhan N.F."/>
            <person name="Baker D."/>
            <person name="Gharbi K."/>
            <person name="Hall N."/>
            <person name="Watson M."/>
            <person name="Adriaenssens E.M."/>
            <person name="Foster-Nyarko E."/>
            <person name="Jarju S."/>
            <person name="Secka A."/>
            <person name="Antonio M."/>
            <person name="Oren A."/>
            <person name="Chaudhuri R.R."/>
            <person name="La Ragione R."/>
            <person name="Hildebrand F."/>
            <person name="Pallen M.J."/>
        </authorList>
    </citation>
    <scope>NUCLEOTIDE SEQUENCE</scope>
    <source>
        <strain evidence="2">CHK152-2994</strain>
    </source>
</reference>
<dbReference type="EMBL" id="DVJO01000090">
    <property type="protein sequence ID" value="HIS82797.1"/>
    <property type="molecule type" value="Genomic_DNA"/>
</dbReference>
<comment type="caution">
    <text evidence="2">The sequence shown here is derived from an EMBL/GenBank/DDBJ whole genome shotgun (WGS) entry which is preliminary data.</text>
</comment>